<dbReference type="OrthoDB" id="4794414at2"/>
<dbReference type="InterPro" id="IPR019051">
    <property type="entry name" value="Trp_biosyn_TM_oprn/chp"/>
</dbReference>
<evidence type="ECO:0000256" key="2">
    <source>
        <dbReference type="SAM" id="Phobius"/>
    </source>
</evidence>
<sequence>MTGARLRGLLLGITAVLAGLVLLAWSQPWFTLTLTPGSGEGAPLVVRGDVAAGALAPLALTTLALVAALAISGRVFRVILGVLEAFVGVSVVIVAAVALGDPAGASASAVTSATAVTGHDSVRALIESVDSSAWPVVAVVLGAILAVTGALCAVTGPRWPVSGRRYSRTRTAPVEGAEPDPIAEWDALSEGDDPTGTAR</sequence>
<feature type="transmembrane region" description="Helical" evidence="2">
    <location>
        <begin position="133"/>
        <end position="156"/>
    </location>
</feature>
<organism evidence="3 4">
    <name type="scientific">Protaetiibacter larvae</name>
    <dbReference type="NCBI Taxonomy" id="2592654"/>
    <lineage>
        <taxon>Bacteria</taxon>
        <taxon>Bacillati</taxon>
        <taxon>Actinomycetota</taxon>
        <taxon>Actinomycetes</taxon>
        <taxon>Micrococcales</taxon>
        <taxon>Microbacteriaceae</taxon>
        <taxon>Protaetiibacter</taxon>
    </lineage>
</organism>
<feature type="region of interest" description="Disordered" evidence="1">
    <location>
        <begin position="167"/>
        <end position="199"/>
    </location>
</feature>
<name>A0A5C1YA92_9MICO</name>
<accession>A0A5C1YA92</accession>
<feature type="transmembrane region" description="Helical" evidence="2">
    <location>
        <begin position="78"/>
        <end position="99"/>
    </location>
</feature>
<dbReference type="Pfam" id="PF09534">
    <property type="entry name" value="Trp_oprn_chp"/>
    <property type="match status" value="1"/>
</dbReference>
<feature type="compositionally biased region" description="Acidic residues" evidence="1">
    <location>
        <begin position="177"/>
        <end position="193"/>
    </location>
</feature>
<evidence type="ECO:0000313" key="4">
    <source>
        <dbReference type="Proteomes" id="UP000322159"/>
    </source>
</evidence>
<dbReference type="EMBL" id="CP043504">
    <property type="protein sequence ID" value="QEO10105.1"/>
    <property type="molecule type" value="Genomic_DNA"/>
</dbReference>
<dbReference type="RefSeq" id="WP_149325523.1">
    <property type="nucleotide sequence ID" value="NZ_CP043504.1"/>
</dbReference>
<keyword evidence="2" id="KW-0472">Membrane</keyword>
<proteinExistence type="predicted"/>
<feature type="transmembrane region" description="Helical" evidence="2">
    <location>
        <begin position="50"/>
        <end position="71"/>
    </location>
</feature>
<reference evidence="3 4" key="1">
    <citation type="submission" date="2019-09" db="EMBL/GenBank/DDBJ databases">
        <title>Genome sequencing of strain KACC 19322.</title>
        <authorList>
            <person name="Heo J."/>
            <person name="Kim S.-J."/>
            <person name="Kim J.-S."/>
            <person name="Hong S.-B."/>
            <person name="Kwon S.-W."/>
        </authorList>
    </citation>
    <scope>NUCLEOTIDE SEQUENCE [LARGE SCALE GENOMIC DNA]</scope>
    <source>
        <strain evidence="3 4">KACC 19322</strain>
    </source>
</reference>
<protein>
    <submittedName>
        <fullName evidence="3">Trp biosynthesis-associated membrane protein</fullName>
    </submittedName>
</protein>
<keyword evidence="2" id="KW-0812">Transmembrane</keyword>
<dbReference type="KEGG" id="lyk:FLP23_08850"/>
<gene>
    <name evidence="3" type="ORF">FLP23_08850</name>
</gene>
<keyword evidence="4" id="KW-1185">Reference proteome</keyword>
<evidence type="ECO:0000313" key="3">
    <source>
        <dbReference type="EMBL" id="QEO10105.1"/>
    </source>
</evidence>
<keyword evidence="2" id="KW-1133">Transmembrane helix</keyword>
<dbReference type="Proteomes" id="UP000322159">
    <property type="component" value="Chromosome"/>
</dbReference>
<dbReference type="AlphaFoldDB" id="A0A5C1YA92"/>
<evidence type="ECO:0000256" key="1">
    <source>
        <dbReference type="SAM" id="MobiDB-lite"/>
    </source>
</evidence>